<proteinExistence type="predicted"/>
<organism evidence="2 3">
    <name type="scientific">Ramazzottius varieornatus</name>
    <name type="common">Water bear</name>
    <name type="synonym">Tardigrade</name>
    <dbReference type="NCBI Taxonomy" id="947166"/>
    <lineage>
        <taxon>Eukaryota</taxon>
        <taxon>Metazoa</taxon>
        <taxon>Ecdysozoa</taxon>
        <taxon>Tardigrada</taxon>
        <taxon>Eutardigrada</taxon>
        <taxon>Parachela</taxon>
        <taxon>Hypsibioidea</taxon>
        <taxon>Ramazzottiidae</taxon>
        <taxon>Ramazzottius</taxon>
    </lineage>
</organism>
<evidence type="ECO:0000313" key="2">
    <source>
        <dbReference type="EMBL" id="GAV01947.1"/>
    </source>
</evidence>
<accession>A0A1D1VK09</accession>
<dbReference type="AlphaFoldDB" id="A0A1D1VK09"/>
<keyword evidence="1" id="KW-0732">Signal</keyword>
<sequence>MAMFMMVQWTLVLEEPRLVNQCVVEAIPCGSKAVTVADFFEQTCPSPEATLRYPSSTLSFNCTRLNIGALLSHVRNPSEMSSTESASLKLYWKYSNAAQMGAPWNTTVPLAHIADLTNLGPDILVSVSGHEVLTIHNTSPDGATVVKDSLGKDVCSGITDDEHTNCKFQAILRIPHGRNKVCHIRSMFIGVKGQLRFNCPYITDQSKVFP</sequence>
<protein>
    <submittedName>
        <fullName evidence="2">Uncharacterized protein</fullName>
    </submittedName>
</protein>
<feature type="chain" id="PRO_5008898519" evidence="1">
    <location>
        <begin position="22"/>
        <end position="210"/>
    </location>
</feature>
<dbReference type="EMBL" id="BDGG01000007">
    <property type="protein sequence ID" value="GAV01947.1"/>
    <property type="molecule type" value="Genomic_DNA"/>
</dbReference>
<feature type="signal peptide" evidence="1">
    <location>
        <begin position="1"/>
        <end position="21"/>
    </location>
</feature>
<dbReference type="Proteomes" id="UP000186922">
    <property type="component" value="Unassembled WGS sequence"/>
</dbReference>
<keyword evidence="3" id="KW-1185">Reference proteome</keyword>
<reference evidence="2 3" key="1">
    <citation type="journal article" date="2016" name="Nat. Commun.">
        <title>Extremotolerant tardigrade genome and improved radiotolerance of human cultured cells by tardigrade-unique protein.</title>
        <authorList>
            <person name="Hashimoto T."/>
            <person name="Horikawa D.D."/>
            <person name="Saito Y."/>
            <person name="Kuwahara H."/>
            <person name="Kozuka-Hata H."/>
            <person name="Shin-I T."/>
            <person name="Minakuchi Y."/>
            <person name="Ohishi K."/>
            <person name="Motoyama A."/>
            <person name="Aizu T."/>
            <person name="Enomoto A."/>
            <person name="Kondo K."/>
            <person name="Tanaka S."/>
            <person name="Hara Y."/>
            <person name="Koshikawa S."/>
            <person name="Sagara H."/>
            <person name="Miura T."/>
            <person name="Yokobori S."/>
            <person name="Miyagawa K."/>
            <person name="Suzuki Y."/>
            <person name="Kubo T."/>
            <person name="Oyama M."/>
            <person name="Kohara Y."/>
            <person name="Fujiyama A."/>
            <person name="Arakawa K."/>
            <person name="Katayama T."/>
            <person name="Toyoda A."/>
            <person name="Kunieda T."/>
        </authorList>
    </citation>
    <scope>NUCLEOTIDE SEQUENCE [LARGE SCALE GENOMIC DNA]</scope>
    <source>
        <strain evidence="2 3">YOKOZUNA-1</strain>
    </source>
</reference>
<evidence type="ECO:0000256" key="1">
    <source>
        <dbReference type="SAM" id="SignalP"/>
    </source>
</evidence>
<name>A0A1D1VK09_RAMVA</name>
<gene>
    <name evidence="2" type="primary">RvY_12577-1</name>
    <name evidence="2" type="synonym">RvY_12577.1</name>
    <name evidence="2" type="ORF">RvY_12577</name>
</gene>
<evidence type="ECO:0000313" key="3">
    <source>
        <dbReference type="Proteomes" id="UP000186922"/>
    </source>
</evidence>
<comment type="caution">
    <text evidence="2">The sequence shown here is derived from an EMBL/GenBank/DDBJ whole genome shotgun (WGS) entry which is preliminary data.</text>
</comment>